<dbReference type="Proteomes" id="UP000490800">
    <property type="component" value="Unassembled WGS sequence"/>
</dbReference>
<reference evidence="2 3" key="1">
    <citation type="journal article" date="2019" name="Microorganisms">
        <title>Paenibacillus lutrae sp. nov., A Chitinolytic Species Isolated from A River Otter in Castril Natural Park, Granada, Spain.</title>
        <authorList>
            <person name="Rodriguez M."/>
            <person name="Reina J.C."/>
            <person name="Bejar V."/>
            <person name="Llamas I."/>
        </authorList>
    </citation>
    <scope>NUCLEOTIDE SEQUENCE [LARGE SCALE GENOMIC DNA]</scope>
    <source>
        <strain evidence="2 3">N10</strain>
    </source>
</reference>
<dbReference type="InterPro" id="IPR036582">
    <property type="entry name" value="Mao_N_sf"/>
</dbReference>
<dbReference type="AlphaFoldDB" id="A0A7X3FL69"/>
<dbReference type="InterPro" id="IPR012854">
    <property type="entry name" value="Cu_amine_oxidase-like_N"/>
</dbReference>
<evidence type="ECO:0000259" key="1">
    <source>
        <dbReference type="Pfam" id="PF07833"/>
    </source>
</evidence>
<proteinExistence type="predicted"/>
<sequence length="267" mass="29930">MAMEQKPGKERYRKRNIDLKAMRPADSEALVRGRIDVRKRMFTLGLTIGIALTGTTAVFAADFVKAYLYPVKLVINGQAQNMPPSSGVLNYNNQAYVPLRFVGEKLGVKVGYEEGVKVEDTAITLDTPNQGKDPERLHPPVLDQDFIAEASKGKLKGIEIELNTSKRELLKKWGVPDEIGEVHSEFYRYGNVTLYFSADDVVHVIDVKLDLAPAQVRTVMGKADYDGISEGGYEEYMLGYKAGINYLYFTFQEENSTSGKLRFKNPM</sequence>
<organism evidence="2 3">
    <name type="scientific">Paenibacillus lutrae</name>
    <dbReference type="NCBI Taxonomy" id="2078573"/>
    <lineage>
        <taxon>Bacteria</taxon>
        <taxon>Bacillati</taxon>
        <taxon>Bacillota</taxon>
        <taxon>Bacilli</taxon>
        <taxon>Bacillales</taxon>
        <taxon>Paenibacillaceae</taxon>
        <taxon>Paenibacillus</taxon>
    </lineage>
</organism>
<dbReference type="Pfam" id="PF14172">
    <property type="entry name" value="DUF4309"/>
    <property type="match status" value="1"/>
</dbReference>
<keyword evidence="3" id="KW-1185">Reference proteome</keyword>
<dbReference type="InterPro" id="IPR025453">
    <property type="entry name" value="DUF4309"/>
</dbReference>
<gene>
    <name evidence="2" type="ORF">EDM21_19945</name>
</gene>
<evidence type="ECO:0000313" key="3">
    <source>
        <dbReference type="Proteomes" id="UP000490800"/>
    </source>
</evidence>
<comment type="caution">
    <text evidence="2">The sequence shown here is derived from an EMBL/GenBank/DDBJ whole genome shotgun (WGS) entry which is preliminary data.</text>
</comment>
<evidence type="ECO:0000313" key="2">
    <source>
        <dbReference type="EMBL" id="MVP01771.1"/>
    </source>
</evidence>
<name>A0A7X3FL69_9BACL</name>
<dbReference type="OrthoDB" id="2588665at2"/>
<dbReference type="EMBL" id="RHLK01000015">
    <property type="protein sequence ID" value="MVP01771.1"/>
    <property type="molecule type" value="Genomic_DNA"/>
</dbReference>
<dbReference type="SUPFAM" id="SSF55383">
    <property type="entry name" value="Copper amine oxidase, domain N"/>
    <property type="match status" value="1"/>
</dbReference>
<accession>A0A7X3FL69</accession>
<protein>
    <submittedName>
        <fullName evidence="2">DUF4309 domain-containing protein</fullName>
    </submittedName>
</protein>
<dbReference type="Pfam" id="PF07833">
    <property type="entry name" value="Cu_amine_oxidN1"/>
    <property type="match status" value="1"/>
</dbReference>
<feature type="domain" description="Copper amine oxidase-like N-terminal" evidence="1">
    <location>
        <begin position="65"/>
        <end position="115"/>
    </location>
</feature>